<dbReference type="EMBL" id="KB446558">
    <property type="protein sequence ID" value="EME83048.1"/>
    <property type="molecule type" value="Genomic_DNA"/>
</dbReference>
<dbReference type="RefSeq" id="XP_007926386.1">
    <property type="nucleotide sequence ID" value="XM_007928195.1"/>
</dbReference>
<dbReference type="Proteomes" id="UP000016932">
    <property type="component" value="Unassembled WGS sequence"/>
</dbReference>
<evidence type="ECO:0000313" key="2">
    <source>
        <dbReference type="Proteomes" id="UP000016932"/>
    </source>
</evidence>
<protein>
    <submittedName>
        <fullName evidence="1">Uncharacterized protein</fullName>
    </submittedName>
</protein>
<dbReference type="AlphaFoldDB" id="M3B0X0"/>
<reference evidence="1 2" key="1">
    <citation type="journal article" date="2012" name="PLoS Pathog.">
        <title>Diverse lifestyles and strategies of plant pathogenesis encoded in the genomes of eighteen Dothideomycetes fungi.</title>
        <authorList>
            <person name="Ohm R.A."/>
            <person name="Feau N."/>
            <person name="Henrissat B."/>
            <person name="Schoch C.L."/>
            <person name="Horwitz B.A."/>
            <person name="Barry K.W."/>
            <person name="Condon B.J."/>
            <person name="Copeland A.C."/>
            <person name="Dhillon B."/>
            <person name="Glaser F."/>
            <person name="Hesse C.N."/>
            <person name="Kosti I."/>
            <person name="LaButti K."/>
            <person name="Lindquist E.A."/>
            <person name="Lucas S."/>
            <person name="Salamov A.A."/>
            <person name="Bradshaw R.E."/>
            <person name="Ciuffetti L."/>
            <person name="Hamelin R.C."/>
            <person name="Kema G.H.J."/>
            <person name="Lawrence C."/>
            <person name="Scott J.A."/>
            <person name="Spatafora J.W."/>
            <person name="Turgeon B.G."/>
            <person name="de Wit P.J.G.M."/>
            <person name="Zhong S."/>
            <person name="Goodwin S.B."/>
            <person name="Grigoriev I.V."/>
        </authorList>
    </citation>
    <scope>NUCLEOTIDE SEQUENCE [LARGE SCALE GENOMIC DNA]</scope>
    <source>
        <strain evidence="1 2">CIRAD86</strain>
    </source>
</reference>
<dbReference type="GeneID" id="19333203"/>
<name>M3B0X0_PSEFD</name>
<gene>
    <name evidence="1" type="ORF">MYCFIDRAFT_174536</name>
</gene>
<dbReference type="OrthoDB" id="10522452at2759"/>
<accession>M3B0X0</accession>
<sequence>MPMADATPDTYTAYHPKVHGLKPCLYDAFDHRIGELHVRGPDRLYRTIIFQATPPFISHQADADGLLQQHWRVGLFSWVGLDDVITATVSTILTSSITTSLTDTLTLTLTNDVTTIQETTLVDGQTATSTFTTDTTITTTASETTTITVTASTVTIPAVVPRSAAIDERGAPPKKPACPKECANTLSFSSACACIRAKTSTVHVAGPTVTVTRNLSAVLSTQKIFTQLVTLTTSVAVTNSKTSVQTDTSTSVTILITADVKTSFVTTTTTLTSTETQTPSCSLSTSTAQPTNYVVNANLDSNWQSSFSDGPWTIVGGGASYYNGAQYAQSAPIFWFFLKPSLPKLCTVTDSASSCTLYQDIVLPTDTTYTVSAYIRPYALYPVPYDSSVPQYCTFSLNFGSGLNSSETYTQSNGTVSGYRQISFSGVRGYVGNGIVDTVSVTAEIPETTSLATKLQNG</sequence>
<dbReference type="HOGENOM" id="CLU_597338_0_0_1"/>
<evidence type="ECO:0000313" key="1">
    <source>
        <dbReference type="EMBL" id="EME83048.1"/>
    </source>
</evidence>
<keyword evidence="2" id="KW-1185">Reference proteome</keyword>
<dbReference type="VEuPathDB" id="FungiDB:MYCFIDRAFT_174536"/>
<dbReference type="KEGG" id="pfj:MYCFIDRAFT_174536"/>
<proteinExistence type="predicted"/>
<organism evidence="1 2">
    <name type="scientific">Pseudocercospora fijiensis (strain CIRAD86)</name>
    <name type="common">Black leaf streak disease fungus</name>
    <name type="synonym">Mycosphaerella fijiensis</name>
    <dbReference type="NCBI Taxonomy" id="383855"/>
    <lineage>
        <taxon>Eukaryota</taxon>
        <taxon>Fungi</taxon>
        <taxon>Dikarya</taxon>
        <taxon>Ascomycota</taxon>
        <taxon>Pezizomycotina</taxon>
        <taxon>Dothideomycetes</taxon>
        <taxon>Dothideomycetidae</taxon>
        <taxon>Mycosphaerellales</taxon>
        <taxon>Mycosphaerellaceae</taxon>
        <taxon>Pseudocercospora</taxon>
    </lineage>
</organism>